<accession>A0A7W6EFL9</accession>
<feature type="transmembrane region" description="Helical" evidence="8">
    <location>
        <begin position="257"/>
        <end position="277"/>
    </location>
</feature>
<protein>
    <recommendedName>
        <fullName evidence="8">Bcr/CflA family efflux transporter</fullName>
    </recommendedName>
</protein>
<feature type="transmembrane region" description="Helical" evidence="8">
    <location>
        <begin position="12"/>
        <end position="39"/>
    </location>
</feature>
<evidence type="ECO:0000256" key="3">
    <source>
        <dbReference type="ARBA" id="ARBA00022448"/>
    </source>
</evidence>
<feature type="transmembrane region" description="Helical" evidence="8">
    <location>
        <begin position="375"/>
        <end position="394"/>
    </location>
</feature>
<dbReference type="RefSeq" id="WP_343052420.1">
    <property type="nucleotide sequence ID" value="NZ_JACICC010000002.1"/>
</dbReference>
<dbReference type="GO" id="GO:0005886">
    <property type="term" value="C:plasma membrane"/>
    <property type="evidence" value="ECO:0007669"/>
    <property type="project" value="UniProtKB-SubCell"/>
</dbReference>
<feature type="transmembrane region" description="Helical" evidence="8">
    <location>
        <begin position="81"/>
        <end position="100"/>
    </location>
</feature>
<reference evidence="10 11" key="1">
    <citation type="submission" date="2020-08" db="EMBL/GenBank/DDBJ databases">
        <title>Genomic Encyclopedia of Type Strains, Phase IV (KMG-IV): sequencing the most valuable type-strain genomes for metagenomic binning, comparative biology and taxonomic classification.</title>
        <authorList>
            <person name="Goeker M."/>
        </authorList>
    </citation>
    <scope>NUCLEOTIDE SEQUENCE [LARGE SCALE GENOMIC DNA]</scope>
    <source>
        <strain evidence="10 11">DSM 28760</strain>
    </source>
</reference>
<feature type="transmembrane region" description="Helical" evidence="8">
    <location>
        <begin position="289"/>
        <end position="307"/>
    </location>
</feature>
<sequence>MSNKAVRAPGFVEFVVLVALMMALVALSIDNLLPAFVPIQHEFHLASANEVQYMISSYMAGFAISQLFYGPLSDAYGRKPAMLTGMAIYAVGTVLAIAANSFEMLLLARAVQGIGGASSRVLVTAIVRDRYQGEEMARVMSFVMMVFIIGPVIAPGSGALILAIGSWRFIFVSMLVMALVVGFWFALRMPETLRPENRTKASFAGAWNNLRLCLGNPVTMGYTLAMSLVLGSLFGYITSAQQIFETEVYALGGWFPVVFGVVAAVMGVASFVNAWLVRRVGLKRLAWNGTLAFTLTALALVIVVLAWGGPPPLVIFAGFLALLNFFFSLTAPNFNALAMRPMGRMAGTASSFIGAATTALGTLCGVIIGQLYDGTVLPLALGYLVLGLAAAFVVKWTERHDTEDAQPPH</sequence>
<comment type="subcellular location">
    <subcellularLocation>
        <location evidence="8">Cell inner membrane</location>
        <topology evidence="8">Multi-pass membrane protein</topology>
    </subcellularLocation>
    <subcellularLocation>
        <location evidence="1">Cell membrane</location>
        <topology evidence="1">Multi-pass membrane protein</topology>
    </subcellularLocation>
</comment>
<feature type="transmembrane region" description="Helical" evidence="8">
    <location>
        <begin position="169"/>
        <end position="187"/>
    </location>
</feature>
<feature type="transmembrane region" description="Helical" evidence="8">
    <location>
        <begin position="218"/>
        <end position="237"/>
    </location>
</feature>
<dbReference type="GO" id="GO:1990961">
    <property type="term" value="P:xenobiotic detoxification by transmembrane export across the plasma membrane"/>
    <property type="evidence" value="ECO:0007669"/>
    <property type="project" value="InterPro"/>
</dbReference>
<keyword evidence="3 8" id="KW-0813">Transport</keyword>
<feature type="transmembrane region" description="Helical" evidence="8">
    <location>
        <begin position="346"/>
        <end position="369"/>
    </location>
</feature>
<evidence type="ECO:0000313" key="11">
    <source>
        <dbReference type="Proteomes" id="UP000537592"/>
    </source>
</evidence>
<evidence type="ECO:0000256" key="5">
    <source>
        <dbReference type="ARBA" id="ARBA00022692"/>
    </source>
</evidence>
<evidence type="ECO:0000256" key="8">
    <source>
        <dbReference type="RuleBase" id="RU365088"/>
    </source>
</evidence>
<dbReference type="InterPro" id="IPR036259">
    <property type="entry name" value="MFS_trans_sf"/>
</dbReference>
<comment type="caution">
    <text evidence="10">The sequence shown here is derived from an EMBL/GenBank/DDBJ whole genome shotgun (WGS) entry which is preliminary data.</text>
</comment>
<organism evidence="10 11">
    <name type="scientific">Pseudochelatococcus contaminans</name>
    <dbReference type="NCBI Taxonomy" id="1538103"/>
    <lineage>
        <taxon>Bacteria</taxon>
        <taxon>Pseudomonadati</taxon>
        <taxon>Pseudomonadota</taxon>
        <taxon>Alphaproteobacteria</taxon>
        <taxon>Hyphomicrobiales</taxon>
        <taxon>Chelatococcaceae</taxon>
        <taxon>Pseudochelatococcus</taxon>
    </lineage>
</organism>
<dbReference type="Gene3D" id="1.20.1720.10">
    <property type="entry name" value="Multidrug resistance protein D"/>
    <property type="match status" value="1"/>
</dbReference>
<dbReference type="InterPro" id="IPR004812">
    <property type="entry name" value="Efflux_drug-R_Bcr/CmlA"/>
</dbReference>
<feature type="transmembrane region" description="Helical" evidence="8">
    <location>
        <begin position="313"/>
        <end position="334"/>
    </location>
</feature>
<keyword evidence="4" id="KW-1003">Cell membrane</keyword>
<evidence type="ECO:0000256" key="7">
    <source>
        <dbReference type="ARBA" id="ARBA00023136"/>
    </source>
</evidence>
<evidence type="ECO:0000256" key="2">
    <source>
        <dbReference type="ARBA" id="ARBA00006236"/>
    </source>
</evidence>
<name>A0A7W6EFL9_9HYPH</name>
<feature type="domain" description="Major facilitator superfamily (MFS) profile" evidence="9">
    <location>
        <begin position="14"/>
        <end position="399"/>
    </location>
</feature>
<dbReference type="GO" id="GO:0042910">
    <property type="term" value="F:xenobiotic transmembrane transporter activity"/>
    <property type="evidence" value="ECO:0007669"/>
    <property type="project" value="InterPro"/>
</dbReference>
<gene>
    <name evidence="10" type="ORF">FHS81_001009</name>
</gene>
<dbReference type="EMBL" id="JACICC010000002">
    <property type="protein sequence ID" value="MBB3808939.1"/>
    <property type="molecule type" value="Genomic_DNA"/>
</dbReference>
<dbReference type="NCBIfam" id="TIGR00710">
    <property type="entry name" value="efflux_Bcr_CflA"/>
    <property type="match status" value="1"/>
</dbReference>
<dbReference type="Proteomes" id="UP000537592">
    <property type="component" value="Unassembled WGS sequence"/>
</dbReference>
<dbReference type="Pfam" id="PF07690">
    <property type="entry name" value="MFS_1"/>
    <property type="match status" value="1"/>
</dbReference>
<dbReference type="AlphaFoldDB" id="A0A7W6EFL9"/>
<proteinExistence type="inferred from homology"/>
<evidence type="ECO:0000256" key="1">
    <source>
        <dbReference type="ARBA" id="ARBA00004651"/>
    </source>
</evidence>
<evidence type="ECO:0000313" key="10">
    <source>
        <dbReference type="EMBL" id="MBB3808939.1"/>
    </source>
</evidence>
<evidence type="ECO:0000256" key="4">
    <source>
        <dbReference type="ARBA" id="ARBA00022475"/>
    </source>
</evidence>
<keyword evidence="7 8" id="KW-0472">Membrane</keyword>
<keyword evidence="8" id="KW-0997">Cell inner membrane</keyword>
<dbReference type="SUPFAM" id="SSF103473">
    <property type="entry name" value="MFS general substrate transporter"/>
    <property type="match status" value="1"/>
</dbReference>
<feature type="transmembrane region" description="Helical" evidence="8">
    <location>
        <begin position="139"/>
        <end position="163"/>
    </location>
</feature>
<keyword evidence="6 8" id="KW-1133">Transmembrane helix</keyword>
<dbReference type="PANTHER" id="PTHR23502:SF132">
    <property type="entry name" value="POLYAMINE TRANSPORTER 2-RELATED"/>
    <property type="match status" value="1"/>
</dbReference>
<comment type="caution">
    <text evidence="8">Lacks conserved residue(s) required for the propagation of feature annotation.</text>
</comment>
<keyword evidence="11" id="KW-1185">Reference proteome</keyword>
<dbReference type="PROSITE" id="PS50850">
    <property type="entry name" value="MFS"/>
    <property type="match status" value="1"/>
</dbReference>
<dbReference type="InterPro" id="IPR011701">
    <property type="entry name" value="MFS"/>
</dbReference>
<dbReference type="CDD" id="cd17320">
    <property type="entry name" value="MFS_MdfA_MDR_like"/>
    <property type="match status" value="1"/>
</dbReference>
<evidence type="ECO:0000256" key="6">
    <source>
        <dbReference type="ARBA" id="ARBA00022989"/>
    </source>
</evidence>
<comment type="similarity">
    <text evidence="2 8">Belongs to the major facilitator superfamily. Bcr/CmlA family.</text>
</comment>
<evidence type="ECO:0000259" key="9">
    <source>
        <dbReference type="PROSITE" id="PS50850"/>
    </source>
</evidence>
<dbReference type="InterPro" id="IPR020846">
    <property type="entry name" value="MFS_dom"/>
</dbReference>
<keyword evidence="5 8" id="KW-0812">Transmembrane</keyword>
<dbReference type="PANTHER" id="PTHR23502">
    <property type="entry name" value="MAJOR FACILITATOR SUPERFAMILY"/>
    <property type="match status" value="1"/>
</dbReference>